<dbReference type="PIRSF" id="PIRSF002741">
    <property type="entry name" value="MppA"/>
    <property type="match status" value="1"/>
</dbReference>
<dbReference type="PANTHER" id="PTHR30290">
    <property type="entry name" value="PERIPLASMIC BINDING COMPONENT OF ABC TRANSPORTER"/>
    <property type="match status" value="1"/>
</dbReference>
<dbReference type="AlphaFoldDB" id="A0AAW9QKN4"/>
<dbReference type="Pfam" id="PF00496">
    <property type="entry name" value="SBP_bac_5"/>
    <property type="match status" value="1"/>
</dbReference>
<evidence type="ECO:0000313" key="8">
    <source>
        <dbReference type="Proteomes" id="UP001336250"/>
    </source>
</evidence>
<gene>
    <name evidence="7" type="ORF">V4F39_14735</name>
</gene>
<dbReference type="RefSeq" id="WP_332290306.1">
    <property type="nucleotide sequence ID" value="NZ_JAZIBG010000028.1"/>
</dbReference>
<name>A0AAW9QKN4_9BURK</name>
<organism evidence="7 8">
    <name type="scientific">Aquincola agrisoli</name>
    <dbReference type="NCBI Taxonomy" id="3119538"/>
    <lineage>
        <taxon>Bacteria</taxon>
        <taxon>Pseudomonadati</taxon>
        <taxon>Pseudomonadota</taxon>
        <taxon>Betaproteobacteria</taxon>
        <taxon>Burkholderiales</taxon>
        <taxon>Sphaerotilaceae</taxon>
        <taxon>Aquincola</taxon>
    </lineage>
</organism>
<feature type="chain" id="PRO_5043589320" evidence="5">
    <location>
        <begin position="29"/>
        <end position="618"/>
    </location>
</feature>
<dbReference type="Proteomes" id="UP001336250">
    <property type="component" value="Unassembled WGS sequence"/>
</dbReference>
<dbReference type="InterPro" id="IPR030678">
    <property type="entry name" value="Peptide/Ni-bd"/>
</dbReference>
<sequence>MTRTAARRLARLVCGLAAALLLPQAGGAAGPAAAGAPAKVLRVAFNSAETGFDPVRISDIYSRTVTAHIFEAPYAYDPLARPAKLRPLTAAALPEHSADHRRWTVKLRPGIHFADHPAFGGRPRELVAQDYVYTFKRFADPANASPVWSTLESLGLVGLAELRQQALDGRRPFAYDQAIDGVHAPDRYTLQFTLREPRPRFASVLAASDVFGAVAREVVERHAGSVAEHPVGTGPFRLRQWRRNSLIVLERNPDFRELHYDAEPAADDAAGQALLARFQGRRLPMVDEVHITVIEEEQPRWLSFLNGQIDAVAGAYGSLPGSFAPTAVPNGRLAPHLARRGITAQRQVNADVVLTYFNMEDPVVGGYTAERVALRRAIGLAMDSRREARLIRRGQAVPAQSIVVPHTTGYDAAFKSENGDHDPVRAKALLDVYGYTDRDGDGWREQPDGAPLRLQLATQPEQIYRQFDEQFRRDMEAIGVRVRFVTGQWPEQLKQARAGRLMMWMLGSSASGPDGQDALQRLHGPQAGGQNLARFRLPAFDAVYERLSALPDGPERDALFLDAKRLSIAYMPYKATVHRVSTDLLHPWVVGYRRPLFWNEWWHRVDIDAAARARAVRE</sequence>
<dbReference type="GO" id="GO:0015833">
    <property type="term" value="P:peptide transport"/>
    <property type="evidence" value="ECO:0007669"/>
    <property type="project" value="TreeGrafter"/>
</dbReference>
<evidence type="ECO:0000256" key="2">
    <source>
        <dbReference type="ARBA" id="ARBA00005695"/>
    </source>
</evidence>
<feature type="signal peptide" evidence="5">
    <location>
        <begin position="1"/>
        <end position="28"/>
    </location>
</feature>
<dbReference type="InterPro" id="IPR039424">
    <property type="entry name" value="SBP_5"/>
</dbReference>
<proteinExistence type="inferred from homology"/>
<dbReference type="GO" id="GO:0030288">
    <property type="term" value="C:outer membrane-bounded periplasmic space"/>
    <property type="evidence" value="ECO:0007669"/>
    <property type="project" value="UniProtKB-ARBA"/>
</dbReference>
<dbReference type="EMBL" id="JAZIBG010000028">
    <property type="protein sequence ID" value="MEF7615175.1"/>
    <property type="molecule type" value="Genomic_DNA"/>
</dbReference>
<keyword evidence="8" id="KW-1185">Reference proteome</keyword>
<dbReference type="Gene3D" id="3.40.190.10">
    <property type="entry name" value="Periplasmic binding protein-like II"/>
    <property type="match status" value="1"/>
</dbReference>
<evidence type="ECO:0000256" key="5">
    <source>
        <dbReference type="SAM" id="SignalP"/>
    </source>
</evidence>
<comment type="caution">
    <text evidence="7">The sequence shown here is derived from an EMBL/GenBank/DDBJ whole genome shotgun (WGS) entry which is preliminary data.</text>
</comment>
<dbReference type="InterPro" id="IPR000914">
    <property type="entry name" value="SBP_5_dom"/>
</dbReference>
<keyword evidence="4 5" id="KW-0732">Signal</keyword>
<evidence type="ECO:0000256" key="3">
    <source>
        <dbReference type="ARBA" id="ARBA00022448"/>
    </source>
</evidence>
<comment type="subcellular location">
    <subcellularLocation>
        <location evidence="1">Cell envelope</location>
    </subcellularLocation>
</comment>
<reference evidence="7 8" key="1">
    <citation type="submission" date="2024-02" db="EMBL/GenBank/DDBJ databases">
        <title>Genome sequence of Aquincola sp. MAHUQ-54.</title>
        <authorList>
            <person name="Huq M.A."/>
        </authorList>
    </citation>
    <scope>NUCLEOTIDE SEQUENCE [LARGE SCALE GENOMIC DNA]</scope>
    <source>
        <strain evidence="7 8">MAHUQ-54</strain>
    </source>
</reference>
<dbReference type="PANTHER" id="PTHR30290:SF10">
    <property type="entry name" value="PERIPLASMIC OLIGOPEPTIDE-BINDING PROTEIN-RELATED"/>
    <property type="match status" value="1"/>
</dbReference>
<evidence type="ECO:0000256" key="4">
    <source>
        <dbReference type="ARBA" id="ARBA00022729"/>
    </source>
</evidence>
<comment type="similarity">
    <text evidence="2">Belongs to the bacterial solute-binding protein 5 family.</text>
</comment>
<evidence type="ECO:0000259" key="6">
    <source>
        <dbReference type="Pfam" id="PF00496"/>
    </source>
</evidence>
<feature type="domain" description="Solute-binding protein family 5" evidence="6">
    <location>
        <begin position="85"/>
        <end position="527"/>
    </location>
</feature>
<evidence type="ECO:0000256" key="1">
    <source>
        <dbReference type="ARBA" id="ARBA00004196"/>
    </source>
</evidence>
<evidence type="ECO:0000313" key="7">
    <source>
        <dbReference type="EMBL" id="MEF7615175.1"/>
    </source>
</evidence>
<dbReference type="Gene3D" id="3.10.105.10">
    <property type="entry name" value="Dipeptide-binding Protein, Domain 3"/>
    <property type="match status" value="1"/>
</dbReference>
<dbReference type="GO" id="GO:1904680">
    <property type="term" value="F:peptide transmembrane transporter activity"/>
    <property type="evidence" value="ECO:0007669"/>
    <property type="project" value="TreeGrafter"/>
</dbReference>
<dbReference type="SUPFAM" id="SSF53850">
    <property type="entry name" value="Periplasmic binding protein-like II"/>
    <property type="match status" value="1"/>
</dbReference>
<accession>A0AAW9QKN4</accession>
<dbReference type="GO" id="GO:0043190">
    <property type="term" value="C:ATP-binding cassette (ABC) transporter complex"/>
    <property type="evidence" value="ECO:0007669"/>
    <property type="project" value="InterPro"/>
</dbReference>
<keyword evidence="3" id="KW-0813">Transport</keyword>
<protein>
    <submittedName>
        <fullName evidence="7">ABC transporter substrate-binding protein</fullName>
    </submittedName>
</protein>